<name>A0A5P1WYH8_9LACO</name>
<dbReference type="EMBL" id="CP043939">
    <property type="protein sequence ID" value="QER66710.1"/>
    <property type="molecule type" value="Genomic_DNA"/>
</dbReference>
<evidence type="ECO:0000313" key="4">
    <source>
        <dbReference type="Proteomes" id="UP000325295"/>
    </source>
</evidence>
<dbReference type="GO" id="GO:0003677">
    <property type="term" value="F:DNA binding"/>
    <property type="evidence" value="ECO:0007669"/>
    <property type="project" value="UniProtKB-KW"/>
</dbReference>
<dbReference type="InterPro" id="IPR011991">
    <property type="entry name" value="ArsR-like_HTH"/>
</dbReference>
<dbReference type="SMART" id="SM00347">
    <property type="entry name" value="HTH_MARR"/>
    <property type="match status" value="1"/>
</dbReference>
<accession>A0A5P1WYH8</accession>
<dbReference type="OrthoDB" id="9799368at2"/>
<keyword evidence="1" id="KW-0238">DNA-binding</keyword>
<dbReference type="PRINTS" id="PR00598">
    <property type="entry name" value="HTHMARR"/>
</dbReference>
<dbReference type="GO" id="GO:0003700">
    <property type="term" value="F:DNA-binding transcription factor activity"/>
    <property type="evidence" value="ECO:0007669"/>
    <property type="project" value="InterPro"/>
</dbReference>
<dbReference type="AlphaFoldDB" id="A0A5P1WYH8"/>
<dbReference type="GO" id="GO:0006950">
    <property type="term" value="P:response to stress"/>
    <property type="evidence" value="ECO:0007669"/>
    <property type="project" value="TreeGrafter"/>
</dbReference>
<dbReference type="CDD" id="cd00090">
    <property type="entry name" value="HTH_ARSR"/>
    <property type="match status" value="1"/>
</dbReference>
<dbReference type="Gene3D" id="1.10.10.10">
    <property type="entry name" value="Winged helix-like DNA-binding domain superfamily/Winged helix DNA-binding domain"/>
    <property type="match status" value="1"/>
</dbReference>
<evidence type="ECO:0000313" key="3">
    <source>
        <dbReference type="EMBL" id="QER66710.1"/>
    </source>
</evidence>
<evidence type="ECO:0000259" key="2">
    <source>
        <dbReference type="PROSITE" id="PS50995"/>
    </source>
</evidence>
<dbReference type="PANTHER" id="PTHR33164:SF43">
    <property type="entry name" value="HTH-TYPE TRANSCRIPTIONAL REPRESSOR YETL"/>
    <property type="match status" value="1"/>
</dbReference>
<dbReference type="PROSITE" id="PS50995">
    <property type="entry name" value="HTH_MARR_2"/>
    <property type="match status" value="1"/>
</dbReference>
<dbReference type="Proteomes" id="UP000325295">
    <property type="component" value="Chromosome"/>
</dbReference>
<gene>
    <name evidence="3" type="ORF">F0161_01730</name>
</gene>
<protein>
    <submittedName>
        <fullName evidence="3">MarR family transcriptional regulator</fullName>
    </submittedName>
</protein>
<dbReference type="InterPro" id="IPR036390">
    <property type="entry name" value="WH_DNA-bd_sf"/>
</dbReference>
<dbReference type="SUPFAM" id="SSF46785">
    <property type="entry name" value="Winged helix' DNA-binding domain"/>
    <property type="match status" value="1"/>
</dbReference>
<dbReference type="Pfam" id="PF12802">
    <property type="entry name" value="MarR_2"/>
    <property type="match status" value="1"/>
</dbReference>
<dbReference type="InterPro" id="IPR000835">
    <property type="entry name" value="HTH_MarR-typ"/>
</dbReference>
<evidence type="ECO:0000256" key="1">
    <source>
        <dbReference type="ARBA" id="ARBA00023125"/>
    </source>
</evidence>
<dbReference type="KEGG" id="lnn:F0161_01730"/>
<reference evidence="3 4" key="1">
    <citation type="submission" date="2019-09" db="EMBL/GenBank/DDBJ databases">
        <title>Complete Genome Sequence of Lactobacillus nenjiangensis SH-Y15, isolated from sauerkraut.</title>
        <authorList>
            <person name="Yang H."/>
        </authorList>
    </citation>
    <scope>NUCLEOTIDE SEQUENCE [LARGE SCALE GENOMIC DNA]</scope>
    <source>
        <strain evidence="3 4">SH-Y15</strain>
    </source>
</reference>
<sequence length="168" mass="19455">MSETKKYNEEKKYFDAFIKSYLFSLKYLQDFISAPASEYKISFDQYLIMHEIKESTSDLTLMDIASRHRVSRSAISRQIGSLMDKGFVVQQVDSNDRRRKILQLTTEGDEIEGKLLEAGLDRAHDWIKIFGANRLSDVLQFIDDFSTQVISKEETYFAGRAANENTKK</sequence>
<dbReference type="RefSeq" id="WP_150203400.1">
    <property type="nucleotide sequence ID" value="NZ_CAUQTN010000057.1"/>
</dbReference>
<feature type="domain" description="HTH marR-type" evidence="2">
    <location>
        <begin position="1"/>
        <end position="147"/>
    </location>
</feature>
<dbReference type="PANTHER" id="PTHR33164">
    <property type="entry name" value="TRANSCRIPTIONAL REGULATOR, MARR FAMILY"/>
    <property type="match status" value="1"/>
</dbReference>
<keyword evidence="4" id="KW-1185">Reference proteome</keyword>
<organism evidence="3 4">
    <name type="scientific">Paucilactobacillus nenjiangensis</name>
    <dbReference type="NCBI Taxonomy" id="1296540"/>
    <lineage>
        <taxon>Bacteria</taxon>
        <taxon>Bacillati</taxon>
        <taxon>Bacillota</taxon>
        <taxon>Bacilli</taxon>
        <taxon>Lactobacillales</taxon>
        <taxon>Lactobacillaceae</taxon>
        <taxon>Paucilactobacillus</taxon>
    </lineage>
</organism>
<dbReference type="InterPro" id="IPR039422">
    <property type="entry name" value="MarR/SlyA-like"/>
</dbReference>
<dbReference type="InterPro" id="IPR036388">
    <property type="entry name" value="WH-like_DNA-bd_sf"/>
</dbReference>
<proteinExistence type="predicted"/>